<accession>A0A2P2QRR1</accession>
<protein>
    <submittedName>
        <fullName evidence="1">Uncharacterized protein</fullName>
    </submittedName>
</protein>
<organism evidence="1">
    <name type="scientific">Rhizophora mucronata</name>
    <name type="common">Asiatic mangrove</name>
    <dbReference type="NCBI Taxonomy" id="61149"/>
    <lineage>
        <taxon>Eukaryota</taxon>
        <taxon>Viridiplantae</taxon>
        <taxon>Streptophyta</taxon>
        <taxon>Embryophyta</taxon>
        <taxon>Tracheophyta</taxon>
        <taxon>Spermatophyta</taxon>
        <taxon>Magnoliopsida</taxon>
        <taxon>eudicotyledons</taxon>
        <taxon>Gunneridae</taxon>
        <taxon>Pentapetalae</taxon>
        <taxon>rosids</taxon>
        <taxon>fabids</taxon>
        <taxon>Malpighiales</taxon>
        <taxon>Rhizophoraceae</taxon>
        <taxon>Rhizophora</taxon>
    </lineage>
</organism>
<proteinExistence type="predicted"/>
<sequence>MAPMTNYSNMKQSKQDMYCKGMHKSTITIFIINTKGILYQE</sequence>
<reference evidence="1" key="1">
    <citation type="submission" date="2018-02" db="EMBL/GenBank/DDBJ databases">
        <title>Rhizophora mucronata_Transcriptome.</title>
        <authorList>
            <person name="Meera S.P."/>
            <person name="Sreeshan A."/>
            <person name="Augustine A."/>
        </authorList>
    </citation>
    <scope>NUCLEOTIDE SEQUENCE</scope>
    <source>
        <tissue evidence="1">Leaf</tissue>
    </source>
</reference>
<name>A0A2P2QRR1_RHIMU</name>
<dbReference type="EMBL" id="GGEC01089228">
    <property type="protein sequence ID" value="MBX69712.1"/>
    <property type="molecule type" value="Transcribed_RNA"/>
</dbReference>
<dbReference type="AlphaFoldDB" id="A0A2P2QRR1"/>
<evidence type="ECO:0000313" key="1">
    <source>
        <dbReference type="EMBL" id="MBX69712.1"/>
    </source>
</evidence>